<organism evidence="2 3">
    <name type="scientific">Clostridium innocuum</name>
    <dbReference type="NCBI Taxonomy" id="1522"/>
    <lineage>
        <taxon>Bacteria</taxon>
        <taxon>Bacillati</taxon>
        <taxon>Bacillota</taxon>
        <taxon>Clostridia</taxon>
        <taxon>Eubacteriales</taxon>
        <taxon>Clostridiaceae</taxon>
        <taxon>Clostridium</taxon>
    </lineage>
</organism>
<accession>A0A3E2VVB8</accession>
<dbReference type="Pfam" id="PF00583">
    <property type="entry name" value="Acetyltransf_1"/>
    <property type="match status" value="1"/>
</dbReference>
<dbReference type="Pfam" id="PF14268">
    <property type="entry name" value="YoaP"/>
    <property type="match status" value="1"/>
</dbReference>
<keyword evidence="2" id="KW-0808">Transferase</keyword>
<dbReference type="InterPro" id="IPR000182">
    <property type="entry name" value="GNAT_dom"/>
</dbReference>
<protein>
    <submittedName>
        <fullName evidence="2">GNAT family N-acetyltransferase</fullName>
    </submittedName>
</protein>
<dbReference type="Gene3D" id="3.40.630.30">
    <property type="match status" value="1"/>
</dbReference>
<dbReference type="InterPro" id="IPR025685">
    <property type="entry name" value="YoaP-like_dom"/>
</dbReference>
<dbReference type="RefSeq" id="WP_117443599.1">
    <property type="nucleotide sequence ID" value="NZ_JAJFEN010000098.1"/>
</dbReference>
<feature type="domain" description="N-acetyltransferase" evidence="1">
    <location>
        <begin position="6"/>
        <end position="154"/>
    </location>
</feature>
<dbReference type="EMBL" id="QVEV01000020">
    <property type="protein sequence ID" value="RGC14484.1"/>
    <property type="molecule type" value="Genomic_DNA"/>
</dbReference>
<evidence type="ECO:0000259" key="1">
    <source>
        <dbReference type="PROSITE" id="PS51186"/>
    </source>
</evidence>
<dbReference type="AlphaFoldDB" id="A0A3E2VVB8"/>
<dbReference type="InterPro" id="IPR016181">
    <property type="entry name" value="Acyl_CoA_acyltransferase"/>
</dbReference>
<comment type="caution">
    <text evidence="2">The sequence shown here is derived from an EMBL/GenBank/DDBJ whole genome shotgun (WGS) entry which is preliminary data.</text>
</comment>
<dbReference type="SUPFAM" id="SSF55729">
    <property type="entry name" value="Acyl-CoA N-acyltransferases (Nat)"/>
    <property type="match status" value="1"/>
</dbReference>
<dbReference type="CDD" id="cd04301">
    <property type="entry name" value="NAT_SF"/>
    <property type="match status" value="1"/>
</dbReference>
<dbReference type="GO" id="GO:0016747">
    <property type="term" value="F:acyltransferase activity, transferring groups other than amino-acyl groups"/>
    <property type="evidence" value="ECO:0007669"/>
    <property type="project" value="InterPro"/>
</dbReference>
<dbReference type="OrthoDB" id="3172674at2"/>
<sequence>MKNDFINLTEENVSDEHLCCIIRSRKPHSGISAKREWLTERLKEGHVFRKLNVKGTVFIEYAPLETAWVPIEGSRYYYIYCLWATGEYKGKGYGKQLLEYSIADAKANGKSGICVLGAKKQKAWLTDQSFLKRYGFQVVDTTESGYELLALSFDGTFPRFCEAAKKERITNQELTVFYDMQCPYILKNVDIVRQYCEKHDIPVAFHLVDTLEKAKNVPCVFNNWAVFYKGSFQTVNLLLDIAALKRIVKK</sequence>
<dbReference type="PROSITE" id="PS51186">
    <property type="entry name" value="GNAT"/>
    <property type="match status" value="1"/>
</dbReference>
<evidence type="ECO:0000313" key="2">
    <source>
        <dbReference type="EMBL" id="RGC14484.1"/>
    </source>
</evidence>
<dbReference type="Proteomes" id="UP000260025">
    <property type="component" value="Unassembled WGS sequence"/>
</dbReference>
<gene>
    <name evidence="2" type="ORF">DXA38_13245</name>
</gene>
<reference evidence="2 3" key="1">
    <citation type="submission" date="2018-08" db="EMBL/GenBank/DDBJ databases">
        <title>A genome reference for cultivated species of the human gut microbiota.</title>
        <authorList>
            <person name="Zou Y."/>
            <person name="Xue W."/>
            <person name="Luo G."/>
        </authorList>
    </citation>
    <scope>NUCLEOTIDE SEQUENCE [LARGE SCALE GENOMIC DNA]</scope>
    <source>
        <strain evidence="2 3">OF01-2LB</strain>
    </source>
</reference>
<evidence type="ECO:0000313" key="3">
    <source>
        <dbReference type="Proteomes" id="UP000260025"/>
    </source>
</evidence>
<name>A0A3E2VVB8_CLOIN</name>
<proteinExistence type="predicted"/>